<feature type="region of interest" description="Disordered" evidence="5">
    <location>
        <begin position="1465"/>
        <end position="1545"/>
    </location>
</feature>
<feature type="compositionally biased region" description="Polar residues" evidence="5">
    <location>
        <begin position="708"/>
        <end position="717"/>
    </location>
</feature>
<feature type="region of interest" description="Disordered" evidence="5">
    <location>
        <begin position="793"/>
        <end position="829"/>
    </location>
</feature>
<feature type="region of interest" description="Disordered" evidence="5">
    <location>
        <begin position="1277"/>
        <end position="1300"/>
    </location>
</feature>
<dbReference type="FunFam" id="6.10.250.3410:FF:000001">
    <property type="entry name" value="Protein DBF4 homolog A"/>
    <property type="match status" value="1"/>
</dbReference>
<feature type="domain" description="DBF4-type" evidence="6">
    <location>
        <begin position="33"/>
        <end position="82"/>
    </location>
</feature>
<dbReference type="SMART" id="SM00586">
    <property type="entry name" value="ZnF_DBF"/>
    <property type="match status" value="1"/>
</dbReference>
<dbReference type="EMBL" id="RQTK01000509">
    <property type="protein sequence ID" value="RUS78450.1"/>
    <property type="molecule type" value="Genomic_DNA"/>
</dbReference>
<sequence length="1545" mass="169746">PILPQAQQELVATPITTAGDVKRNHSFKRNTNINKQQGYCDCCEMKYKCLVKHIMGEEHQAFARDKQKYEGLDTLISEVPSTIKFLQTVLLSHCMQKQKETENIPEKDNSEPDVKSPLLPQVKEKHGCFSAAATLTPRLPDASTVAPLSLNAPALCLAEVSPSRDQLLLATDTDLASQASQADAPSQVKSSVTPTNAATKVCSDDALDPRPQAVVIRRPVPSGIFTSPRRPRQPTPNKTPRGMERSMVFRDSPIGSLQPSPCSGSPTVSVGSIHVSTPAATTTMGAVDFKKRSLPNSAFLVRAIDFTKANISACEQKDKAVAGSIKLEADKLKCAGNKEVVMQSVMNAEVKISTSRRSSISAKNVVRRLAMENVNSVCEVPSDQFEAPSNVEKPEKRKSDHKEISKTADLKEASVISLVGNNLFSDKKSESTNVIKTVSDETNIALTTLSTHPANSTDVKQGRVADGICDLKNSICSSPKPNRQRNKSVTPVKVTLDHDLQTLPDCTSKSVRVALRSSPDKRDRKLSVASLKSKSSPKKLFKSSTLSAGFPDANEHPKDESTSPTKSETNLCSGQTPEVGGNEDEILKDKKAFTKLDLQTLKASCDGDRLDSEVDNSTPVCESEKVENINKIQMPICESSLNESPRSCPKMQRKKGKKFQLKKHAECSQAKLGKTQASEIAHPAEKGISIEADLKHSVATKEKETVNGKFSSSPEQVDSQDRNPDKETTEASQVKSTKRLSRFCKQFTYKGLYANSGLGLEEATLDLSSVVVPNIAERVKSRMRAVCQSEHLVNDAESEEVSTHDNAKVERRSKGRKRRRPRSGHSERLTVKDDGLVPSSVKKIKTDEDKEGTCESNITCDIVVPNIAECVKRRRSCTLFNHEGQYANDGEGNIVEQLTAMHCVDTGIRSDKLISDGYQNKKTFKQELEQISEENKNVSISHSERRHGIKHANEESSNNTDHYFPGFPPSADHSRQSSAREHRAGSSASGRNTQNPSDRSPAVVIRRRKSLSHLPYSLKQRPDIDWGKAQENPSSAEQVEEGGENTSQDAQDSSTQSLPPAFAEKQKSVLREKTRSKDSTLHARETSTFGSPRLKLKLKRLPSNEGYSSVLEEYHEDQELYAFTQGNNWSKDTSSAGKARNLATLQNRTPKKECNSDADSVDLLLSSPQISCKSSRSKSFGVAKITRNDCELVQKDQNRAKLKSTTLSSKINLPKNEGCISETKKKHLKYGLVQNCDEFKSQVRISSKDDKPKVDETVLLKQAGLDSSVVDSKKMKIAKSKKRKEKRLRTSSSSTSPISITNKKVKLTGSWQKDVRRASNRSLDSEYDPAGTFRGFPESPVKHLHSDMKAARVPPAESEVCDGEGRPSTAAAVRASKLEKKDEPALLSEENLTDYLALVPTFSSPGKATDSSWGDVCDLYISTSVKKDSQPSPLRSPKSPGAKSRSRGIHWSLSPKKLFLDAHPHHRRVNSPGKSSAAVSGQAGFVSPRKESSRDAFQNRPGNRTPSKRASNQHQSQSPVIHVDRVISFNMMSPQKYRSNASQGQ</sequence>
<feature type="region of interest" description="Disordered" evidence="5">
    <location>
        <begin position="511"/>
        <end position="582"/>
    </location>
</feature>
<accession>A0A433TAA2</accession>
<dbReference type="Proteomes" id="UP000271974">
    <property type="component" value="Unassembled WGS sequence"/>
</dbReference>
<feature type="compositionally biased region" description="Basic and acidic residues" evidence="5">
    <location>
        <begin position="1064"/>
        <end position="1085"/>
    </location>
</feature>
<keyword evidence="8" id="KW-1185">Reference proteome</keyword>
<feature type="compositionally biased region" description="Polar residues" evidence="5">
    <location>
        <begin position="1500"/>
        <end position="1519"/>
    </location>
</feature>
<gene>
    <name evidence="7" type="ORF">EGW08_013796</name>
</gene>
<feature type="non-terminal residue" evidence="7">
    <location>
        <position position="1"/>
    </location>
</feature>
<evidence type="ECO:0000256" key="2">
    <source>
        <dbReference type="ARBA" id="ARBA00022771"/>
    </source>
</evidence>
<protein>
    <recommendedName>
        <fullName evidence="6">DBF4-type domain-containing protein</fullName>
    </recommendedName>
</protein>
<dbReference type="STRING" id="188477.A0A433TAA2"/>
<evidence type="ECO:0000256" key="1">
    <source>
        <dbReference type="ARBA" id="ARBA00022723"/>
    </source>
</evidence>
<feature type="compositionally biased region" description="Basic residues" evidence="5">
    <location>
        <begin position="1277"/>
        <end position="1289"/>
    </location>
</feature>
<dbReference type="InterPro" id="IPR038545">
    <property type="entry name" value="Znf_DBF_sf"/>
</dbReference>
<evidence type="ECO:0000256" key="5">
    <source>
        <dbReference type="SAM" id="MobiDB-lite"/>
    </source>
</evidence>
<feature type="region of interest" description="Disordered" evidence="5">
    <location>
        <begin position="1426"/>
        <end position="1448"/>
    </location>
</feature>
<feature type="compositionally biased region" description="Basic and acidic residues" evidence="5">
    <location>
        <begin position="392"/>
        <end position="405"/>
    </location>
</feature>
<feature type="region of interest" description="Disordered" evidence="5">
    <location>
        <begin position="932"/>
        <end position="1087"/>
    </location>
</feature>
<feature type="region of interest" description="Disordered" evidence="5">
    <location>
        <begin position="179"/>
        <end position="205"/>
    </location>
</feature>
<dbReference type="Pfam" id="PF07535">
    <property type="entry name" value="zf-DBF"/>
    <property type="match status" value="1"/>
</dbReference>
<feature type="compositionally biased region" description="Basic and acidic residues" evidence="5">
    <location>
        <begin position="972"/>
        <end position="984"/>
    </location>
</feature>
<feature type="compositionally biased region" description="Polar residues" evidence="5">
    <location>
        <begin position="188"/>
        <end position="198"/>
    </location>
</feature>
<organism evidence="7 8">
    <name type="scientific">Elysia chlorotica</name>
    <name type="common">Eastern emerald elysia</name>
    <name type="synonym">Sea slug</name>
    <dbReference type="NCBI Taxonomy" id="188477"/>
    <lineage>
        <taxon>Eukaryota</taxon>
        <taxon>Metazoa</taxon>
        <taxon>Spiralia</taxon>
        <taxon>Lophotrochozoa</taxon>
        <taxon>Mollusca</taxon>
        <taxon>Gastropoda</taxon>
        <taxon>Heterobranchia</taxon>
        <taxon>Euthyneura</taxon>
        <taxon>Panpulmonata</taxon>
        <taxon>Sacoglossa</taxon>
        <taxon>Placobranchoidea</taxon>
        <taxon>Plakobranchidae</taxon>
        <taxon>Elysia</taxon>
    </lineage>
</organism>
<dbReference type="GO" id="GO:0005634">
    <property type="term" value="C:nucleus"/>
    <property type="evidence" value="ECO:0007669"/>
    <property type="project" value="UniProtKB-ARBA"/>
</dbReference>
<dbReference type="Gene3D" id="6.10.250.3410">
    <property type="entry name" value="DBF zinc finger"/>
    <property type="match status" value="1"/>
</dbReference>
<feature type="compositionally biased region" description="Polar residues" evidence="5">
    <location>
        <begin position="1530"/>
        <end position="1545"/>
    </location>
</feature>
<evidence type="ECO:0000313" key="8">
    <source>
        <dbReference type="Proteomes" id="UP000271974"/>
    </source>
</evidence>
<evidence type="ECO:0000313" key="7">
    <source>
        <dbReference type="EMBL" id="RUS78450.1"/>
    </source>
</evidence>
<feature type="region of interest" description="Disordered" evidence="5">
    <location>
        <begin position="1346"/>
        <end position="1367"/>
    </location>
</feature>
<feature type="compositionally biased region" description="Low complexity" evidence="5">
    <location>
        <begin position="1046"/>
        <end position="1057"/>
    </location>
</feature>
<keyword evidence="3" id="KW-0862">Zinc</keyword>
<dbReference type="GO" id="GO:0008270">
    <property type="term" value="F:zinc ion binding"/>
    <property type="evidence" value="ECO:0007669"/>
    <property type="project" value="UniProtKB-KW"/>
</dbReference>
<feature type="compositionally biased region" description="Basic and acidic residues" evidence="5">
    <location>
        <begin position="719"/>
        <end position="729"/>
    </location>
</feature>
<evidence type="ECO:0000256" key="4">
    <source>
        <dbReference type="PROSITE-ProRule" id="PRU00600"/>
    </source>
</evidence>
<dbReference type="OrthoDB" id="21380at2759"/>
<evidence type="ECO:0000256" key="3">
    <source>
        <dbReference type="ARBA" id="ARBA00022833"/>
    </source>
</evidence>
<feature type="compositionally biased region" description="Polar residues" evidence="5">
    <location>
        <begin position="986"/>
        <end position="998"/>
    </location>
</feature>
<keyword evidence="2 4" id="KW-0863">Zinc-finger</keyword>
<proteinExistence type="predicted"/>
<dbReference type="GO" id="GO:0003676">
    <property type="term" value="F:nucleic acid binding"/>
    <property type="evidence" value="ECO:0007669"/>
    <property type="project" value="InterPro"/>
</dbReference>
<feature type="region of interest" description="Disordered" evidence="5">
    <location>
        <begin position="384"/>
        <end position="405"/>
    </location>
</feature>
<reference evidence="7 8" key="1">
    <citation type="submission" date="2019-01" db="EMBL/GenBank/DDBJ databases">
        <title>A draft genome assembly of the solar-powered sea slug Elysia chlorotica.</title>
        <authorList>
            <person name="Cai H."/>
            <person name="Li Q."/>
            <person name="Fang X."/>
            <person name="Li J."/>
            <person name="Curtis N.E."/>
            <person name="Altenburger A."/>
            <person name="Shibata T."/>
            <person name="Feng M."/>
            <person name="Maeda T."/>
            <person name="Schwartz J.A."/>
            <person name="Shigenobu S."/>
            <person name="Lundholm N."/>
            <person name="Nishiyama T."/>
            <person name="Yang H."/>
            <person name="Hasebe M."/>
            <person name="Li S."/>
            <person name="Pierce S.K."/>
            <person name="Wang J."/>
        </authorList>
    </citation>
    <scope>NUCLEOTIDE SEQUENCE [LARGE SCALE GENOMIC DNA]</scope>
    <source>
        <strain evidence="7">EC2010</strain>
        <tissue evidence="7">Whole organism of an adult</tissue>
    </source>
</reference>
<feature type="compositionally biased region" description="Low complexity" evidence="5">
    <location>
        <begin position="1290"/>
        <end position="1300"/>
    </location>
</feature>
<feature type="compositionally biased region" description="Polar residues" evidence="5">
    <location>
        <begin position="562"/>
        <end position="576"/>
    </location>
</feature>
<dbReference type="PROSITE" id="PS51265">
    <property type="entry name" value="ZF_DBF4"/>
    <property type="match status" value="1"/>
</dbReference>
<dbReference type="InterPro" id="IPR006572">
    <property type="entry name" value="Znf_DBF"/>
</dbReference>
<name>A0A433TAA2_ELYCH</name>
<feature type="region of interest" description="Disordered" evidence="5">
    <location>
        <begin position="222"/>
        <end position="244"/>
    </location>
</feature>
<evidence type="ECO:0000259" key="6">
    <source>
        <dbReference type="PROSITE" id="PS51265"/>
    </source>
</evidence>
<feature type="region of interest" description="Disordered" evidence="5">
    <location>
        <begin position="702"/>
        <end position="735"/>
    </location>
</feature>
<feature type="compositionally biased region" description="Basic residues" evidence="5">
    <location>
        <begin position="813"/>
        <end position="823"/>
    </location>
</feature>
<keyword evidence="1" id="KW-0479">Metal-binding</keyword>
<comment type="caution">
    <text evidence="7">The sequence shown here is derived from an EMBL/GenBank/DDBJ whole genome shotgun (WGS) entry which is preliminary data.</text>
</comment>
<feature type="compositionally biased region" description="Basic and acidic residues" evidence="5">
    <location>
        <begin position="801"/>
        <end position="812"/>
    </location>
</feature>